<dbReference type="FunFam" id="3.90.780.10:FF:000009">
    <property type="entry name" value="Ser/Thr protein phosphatase family"/>
    <property type="match status" value="1"/>
</dbReference>
<accession>A0A9N9W395</accession>
<comment type="caution">
    <text evidence="3">The sequence shown here is derived from an EMBL/GenBank/DDBJ whole genome shotgun (WGS) entry which is preliminary data.</text>
</comment>
<dbReference type="GO" id="GO:0016787">
    <property type="term" value="F:hydrolase activity"/>
    <property type="evidence" value="ECO:0007669"/>
    <property type="project" value="InterPro"/>
</dbReference>
<dbReference type="InterPro" id="IPR041823">
    <property type="entry name" value="YHR202W_N"/>
</dbReference>
<reference evidence="3 4" key="2">
    <citation type="submission" date="2021-10" db="EMBL/GenBank/DDBJ databases">
        <authorList>
            <person name="Piombo E."/>
        </authorList>
    </citation>
    <scope>NUCLEOTIDE SEQUENCE [LARGE SCALE GENOMIC DNA]</scope>
</reference>
<proteinExistence type="predicted"/>
<protein>
    <recommendedName>
        <fullName evidence="2">Putative 5'-nucleotidase C-terminal domain-containing protein</fullName>
    </recommendedName>
</protein>
<evidence type="ECO:0000313" key="3">
    <source>
        <dbReference type="EMBL" id="CAH0038884.1"/>
    </source>
</evidence>
<dbReference type="GO" id="GO:0005576">
    <property type="term" value="C:extracellular region"/>
    <property type="evidence" value="ECO:0007669"/>
    <property type="project" value="UniProtKB-ARBA"/>
</dbReference>
<gene>
    <name evidence="3" type="ORF">CSOL1703_00003386</name>
</gene>
<evidence type="ECO:0000259" key="2">
    <source>
        <dbReference type="Pfam" id="PF21953"/>
    </source>
</evidence>
<keyword evidence="4" id="KW-1185">Reference proteome</keyword>
<dbReference type="Proteomes" id="UP000775872">
    <property type="component" value="Unassembled WGS sequence"/>
</dbReference>
<dbReference type="Pfam" id="PF21953">
    <property type="entry name" value="NadN_nucleosid_C"/>
    <property type="match status" value="1"/>
</dbReference>
<sequence length="611" mass="68974">FGGIMAIYNCLIGASIVAVARAAQPGAVAPVKAPMRNLTWGQLNFIHTTDTHGWLGGHFQEPQYSGDWGDFISFSHHMSAHADQKGADLLFVDTGDRIEGNGLYDASNPKGLFQYDIYAEHDVDIMSVGNHELYQVYSADLEHNTTTRNYPNNYIASNLDYIDLKTGDQTPMAPRYRKFTTKNQGIEVLAMGFIFDFTGNNKNTAVQPVRQTIKEEWFQKAIRERPDIFVIVGHVGLRMEEFGIIFTELRKADWDTPVVFFGGHAHVRDARKYDSLSIGMASGRYMETIGWMSVDGLNKKNKGEVSTQKSVSFHRKYIDNNLYGMYHHTGLDESTFPTAHGQNVSSMIDRARQALKLDHKYGCAPKNYWMSRAKHGSEDNLYTFIENEVFPGVVVNEKRKDKPRLTIMNTGGIRFDIFKGPFTRDTTYIVSPFVSGFRYVPDVPYKVASNVIKLLNSGGRILDMLPENRFMASPEQMFLSPLVSFTEDVQDVNLELRGEQKSLNRLTDETPLITGHTTSDDIGDDGDDTVHEKLPFHPQPNAFQAKIAFPPDNKDPETVDLVFIDFVQPWIIPALKLSGGAYDNKDVEIYMEGTFTSKLSQWISDNWKGEC</sequence>
<dbReference type="InterPro" id="IPR029052">
    <property type="entry name" value="Metallo-depent_PP-like"/>
</dbReference>
<dbReference type="FunFam" id="3.60.21.10:FF:000043">
    <property type="entry name" value="Ser/Thr protein phosphatase family"/>
    <property type="match status" value="1"/>
</dbReference>
<dbReference type="InterPro" id="IPR014485">
    <property type="entry name" value="Pesterase_C1039"/>
</dbReference>
<reference evidence="4" key="1">
    <citation type="submission" date="2019-06" db="EMBL/GenBank/DDBJ databases">
        <authorList>
            <person name="Broberg M."/>
        </authorList>
    </citation>
    <scope>NUCLEOTIDE SEQUENCE [LARGE SCALE GENOMIC DNA]</scope>
</reference>
<dbReference type="CDD" id="cd07407">
    <property type="entry name" value="MPP_YHR202W_N"/>
    <property type="match status" value="1"/>
</dbReference>
<organism evidence="3 4">
    <name type="scientific">Clonostachys solani</name>
    <dbReference type="NCBI Taxonomy" id="160281"/>
    <lineage>
        <taxon>Eukaryota</taxon>
        <taxon>Fungi</taxon>
        <taxon>Dikarya</taxon>
        <taxon>Ascomycota</taxon>
        <taxon>Pezizomycotina</taxon>
        <taxon>Sordariomycetes</taxon>
        <taxon>Hypocreomycetidae</taxon>
        <taxon>Hypocreales</taxon>
        <taxon>Bionectriaceae</taxon>
        <taxon>Clonostachys</taxon>
    </lineage>
</organism>
<dbReference type="GO" id="GO:0009166">
    <property type="term" value="P:nucleotide catabolic process"/>
    <property type="evidence" value="ECO:0007669"/>
    <property type="project" value="InterPro"/>
</dbReference>
<dbReference type="InterPro" id="IPR006179">
    <property type="entry name" value="5_nucleotidase/apyrase"/>
</dbReference>
<dbReference type="PANTHER" id="PTHR11575:SF43">
    <property type="entry name" value="SER_THR PROTEIN PHOSPHATASE FAMILY (AFU_ORTHOLOGUE AFUA_3G04160)"/>
    <property type="match status" value="1"/>
</dbReference>
<dbReference type="InterPro" id="IPR036907">
    <property type="entry name" value="5'-Nucleotdase_C_sf"/>
</dbReference>
<dbReference type="GO" id="GO:0005829">
    <property type="term" value="C:cytosol"/>
    <property type="evidence" value="ECO:0007669"/>
    <property type="project" value="TreeGrafter"/>
</dbReference>
<dbReference type="Gene3D" id="3.60.21.10">
    <property type="match status" value="1"/>
</dbReference>
<evidence type="ECO:0000256" key="1">
    <source>
        <dbReference type="SAM" id="SignalP"/>
    </source>
</evidence>
<feature type="non-terminal residue" evidence="3">
    <location>
        <position position="1"/>
    </location>
</feature>
<dbReference type="InterPro" id="IPR053828">
    <property type="entry name" value="Nucleosidase_C"/>
</dbReference>
<name>A0A9N9W395_9HYPO</name>
<dbReference type="Gene3D" id="3.90.780.10">
    <property type="entry name" value="5'-Nucleotidase, C-terminal domain"/>
    <property type="match status" value="2"/>
</dbReference>
<feature type="domain" description="Putative 5'-nucleotidase C-terminal" evidence="2">
    <location>
        <begin position="367"/>
        <end position="572"/>
    </location>
</feature>
<evidence type="ECO:0000313" key="4">
    <source>
        <dbReference type="Proteomes" id="UP000775872"/>
    </source>
</evidence>
<dbReference type="SUPFAM" id="SSF56300">
    <property type="entry name" value="Metallo-dependent phosphatases"/>
    <property type="match status" value="1"/>
</dbReference>
<dbReference type="PIRSF" id="PIRSF017316">
    <property type="entry name" value="Pesterase_C1039"/>
    <property type="match status" value="1"/>
</dbReference>
<dbReference type="OrthoDB" id="7722975at2759"/>
<feature type="chain" id="PRO_5040356001" description="Putative 5'-nucleotidase C-terminal domain-containing protein" evidence="1">
    <location>
        <begin position="23"/>
        <end position="611"/>
    </location>
</feature>
<dbReference type="EMBL" id="CABFOC020000002">
    <property type="protein sequence ID" value="CAH0038884.1"/>
    <property type="molecule type" value="Genomic_DNA"/>
</dbReference>
<dbReference type="AlphaFoldDB" id="A0A9N9W395"/>
<dbReference type="SUPFAM" id="SSF55816">
    <property type="entry name" value="5'-nucleotidase (syn. UDP-sugar hydrolase), C-terminal domain"/>
    <property type="match status" value="1"/>
</dbReference>
<feature type="signal peptide" evidence="1">
    <location>
        <begin position="1"/>
        <end position="22"/>
    </location>
</feature>
<keyword evidence="1" id="KW-0732">Signal</keyword>
<dbReference type="PANTHER" id="PTHR11575">
    <property type="entry name" value="5'-NUCLEOTIDASE-RELATED"/>
    <property type="match status" value="1"/>
</dbReference>